<proteinExistence type="predicted"/>
<feature type="chain" id="PRO_5015068936" evidence="1">
    <location>
        <begin position="21"/>
        <end position="110"/>
    </location>
</feature>
<dbReference type="EMBL" id="LSSK01000873">
    <property type="protein sequence ID" value="OMH81531.1"/>
    <property type="molecule type" value="Genomic_DNA"/>
</dbReference>
<keyword evidence="4" id="KW-1185">Reference proteome</keyword>
<sequence>MVKITIAGVSVACAMLAANATPVAQPVGQYANPVANAYENQQLAAAVAAAGIAGLPHGVQRSMLRNARVAELADRGLLGDLIGSIGSGILSTISSLFGGGSGGGLLGLLF</sequence>
<name>A0A1R1PKM7_ZANCU</name>
<evidence type="ECO:0000313" key="2">
    <source>
        <dbReference type="EMBL" id="OMH80519.1"/>
    </source>
</evidence>
<protein>
    <submittedName>
        <fullName evidence="3">Uncharacterized protein</fullName>
    </submittedName>
</protein>
<dbReference type="AlphaFoldDB" id="A0A1R1PKM7"/>
<reference evidence="4" key="1">
    <citation type="submission" date="2017-01" db="EMBL/GenBank/DDBJ databases">
        <authorList>
            <person name="Wang Y."/>
            <person name="White M."/>
            <person name="Kvist S."/>
            <person name="Moncalvo J.-M."/>
        </authorList>
    </citation>
    <scope>NUCLEOTIDE SEQUENCE [LARGE SCALE GENOMIC DNA]</scope>
    <source>
        <strain evidence="4">COL-18-3</strain>
    </source>
</reference>
<comment type="caution">
    <text evidence="3">The sequence shown here is derived from an EMBL/GenBank/DDBJ whole genome shotgun (WGS) entry which is preliminary data.</text>
</comment>
<gene>
    <name evidence="3" type="ORF">AX774_g5006</name>
    <name evidence="2" type="ORF">AX774_g6039</name>
</gene>
<keyword evidence="1" id="KW-0732">Signal</keyword>
<reference evidence="3" key="2">
    <citation type="submission" date="2017-01" db="EMBL/GenBank/DDBJ databases">
        <authorList>
            <person name="Mah S.A."/>
            <person name="Swanson W.J."/>
            <person name="Moy G.W."/>
            <person name="Vacquier V.D."/>
        </authorList>
    </citation>
    <scope>NUCLEOTIDE SEQUENCE [LARGE SCALE GENOMIC DNA]</scope>
    <source>
        <strain evidence="3">COL-18-3</strain>
    </source>
</reference>
<evidence type="ECO:0000313" key="4">
    <source>
        <dbReference type="Proteomes" id="UP000188320"/>
    </source>
</evidence>
<dbReference type="EMBL" id="LSSK01001163">
    <property type="protein sequence ID" value="OMH80519.1"/>
    <property type="molecule type" value="Genomic_DNA"/>
</dbReference>
<organism evidence="3 4">
    <name type="scientific">Zancudomyces culisetae</name>
    <name type="common">Gut fungus</name>
    <name type="synonym">Smittium culisetae</name>
    <dbReference type="NCBI Taxonomy" id="1213189"/>
    <lineage>
        <taxon>Eukaryota</taxon>
        <taxon>Fungi</taxon>
        <taxon>Fungi incertae sedis</taxon>
        <taxon>Zoopagomycota</taxon>
        <taxon>Kickxellomycotina</taxon>
        <taxon>Harpellomycetes</taxon>
        <taxon>Harpellales</taxon>
        <taxon>Legeriomycetaceae</taxon>
        <taxon>Zancudomyces</taxon>
    </lineage>
</organism>
<evidence type="ECO:0000313" key="3">
    <source>
        <dbReference type="EMBL" id="OMH81531.1"/>
    </source>
</evidence>
<evidence type="ECO:0000256" key="1">
    <source>
        <dbReference type="SAM" id="SignalP"/>
    </source>
</evidence>
<dbReference type="Proteomes" id="UP000188320">
    <property type="component" value="Unassembled WGS sequence"/>
</dbReference>
<feature type="signal peptide" evidence="1">
    <location>
        <begin position="1"/>
        <end position="20"/>
    </location>
</feature>
<accession>A0A1R1PKM7</accession>